<dbReference type="EMBL" id="KY290948">
    <property type="protein sequence ID" value="APU00651.1"/>
    <property type="molecule type" value="Genomic_DNA"/>
</dbReference>
<accession>A0A219Y9K0</accession>
<evidence type="ECO:0000313" key="2">
    <source>
        <dbReference type="Proteomes" id="UP000222894"/>
    </source>
</evidence>
<protein>
    <submittedName>
        <fullName evidence="1">Baseplate hub assembly chaperone</fullName>
    </submittedName>
</protein>
<organism evidence="1 2">
    <name type="scientific">Aeromonas phage 44RR2.8t.2</name>
    <dbReference type="NCBI Taxonomy" id="1932900"/>
    <lineage>
        <taxon>Viruses</taxon>
        <taxon>Duplodnaviria</taxon>
        <taxon>Heunggongvirae</taxon>
        <taxon>Uroviricota</taxon>
        <taxon>Caudoviricetes</taxon>
        <taxon>Pantevenvirales</taxon>
        <taxon>Straboviridae</taxon>
        <taxon>Biquartavirus</taxon>
        <taxon>Biquartavirus 44RR2</taxon>
    </lineage>
</organism>
<proteinExistence type="predicted"/>
<sequence>MQIKMTIGGKAVETDMLTVSEYLGLVNSYSINSPEEAVNQTIESRFGELPKHLAEQAFVKLVALSKRKQIKMKTKCTCGNEHSFVVSPDAISVTSDDALTHHAGGVIINLRHPKMFEDRDPFEMVDRCLVSFEHDGQVISWDNASDLEKDLLFKQLHIDDIRQIVGKLSANKIYAVVPLSCECGNQWPAVIEGPGAILGALGVK</sequence>
<name>A0A219Y9K0_9CAUD</name>
<reference evidence="1 2" key="1">
    <citation type="journal article" date="2017" name="Sci. Rep.">
        <title>Characterization and diversity of phages infecting Aeromonas salmonicida subsp. salmonicida.</title>
        <authorList>
            <person name="Vincent A.T."/>
            <person name="Paquet V.E."/>
            <person name="Bernatchez A."/>
            <person name="Tremblay D.M."/>
            <person name="Moineau S."/>
            <person name="Charette S.J."/>
        </authorList>
    </citation>
    <scope>NUCLEOTIDE SEQUENCE [LARGE SCALE GENOMIC DNA]</scope>
</reference>
<evidence type="ECO:0000313" key="1">
    <source>
        <dbReference type="EMBL" id="APU00651.1"/>
    </source>
</evidence>
<dbReference type="InterPro" id="IPR024364">
    <property type="entry name" value="Baseplate_phage_T4-like"/>
</dbReference>
<dbReference type="Pfam" id="PF12322">
    <property type="entry name" value="T4_baseplate"/>
    <property type="match status" value="1"/>
</dbReference>
<dbReference type="Proteomes" id="UP000222894">
    <property type="component" value="Genome"/>
</dbReference>